<comment type="caution">
    <text evidence="2">The sequence shown here is derived from an EMBL/GenBank/DDBJ whole genome shotgun (WGS) entry which is preliminary data.</text>
</comment>
<dbReference type="Proteomes" id="UP000076563">
    <property type="component" value="Unassembled WGS sequence"/>
</dbReference>
<gene>
    <name evidence="2" type="ORF">AV654_20975</name>
</gene>
<dbReference type="AlphaFoldDB" id="A0A163XDN0"/>
<dbReference type="InterPro" id="IPR011105">
    <property type="entry name" value="Cell_wall_hydrolase_SleB"/>
</dbReference>
<organism evidence="2 3">
    <name type="scientific">Paenibacillus elgii</name>
    <dbReference type="NCBI Taxonomy" id="189691"/>
    <lineage>
        <taxon>Bacteria</taxon>
        <taxon>Bacillati</taxon>
        <taxon>Bacillota</taxon>
        <taxon>Bacilli</taxon>
        <taxon>Bacillales</taxon>
        <taxon>Paenibacillaceae</taxon>
        <taxon>Paenibacillus</taxon>
    </lineage>
</organism>
<sequence>MAVVKARKQDIDMLARLLRAEAETEGEQGMLLVGNVGINRVRANCSDFKGIRTIPQMINQPHAFEALLHGLYYQNARERERRLARQAVNGVRNWPAKFSLWYFRPGTFENPGPCPPTWYNQPLAGRWKKHCFYEPTAKECESVYSTF</sequence>
<dbReference type="RefSeq" id="WP_063183593.1">
    <property type="nucleotide sequence ID" value="NZ_CP121215.1"/>
</dbReference>
<evidence type="ECO:0000313" key="3">
    <source>
        <dbReference type="Proteomes" id="UP000076563"/>
    </source>
</evidence>
<feature type="domain" description="Cell wall hydrolase SleB" evidence="1">
    <location>
        <begin position="25"/>
        <end position="133"/>
    </location>
</feature>
<evidence type="ECO:0000313" key="2">
    <source>
        <dbReference type="EMBL" id="KZE77730.1"/>
    </source>
</evidence>
<dbReference type="Pfam" id="PF07486">
    <property type="entry name" value="Hydrolase_2"/>
    <property type="match status" value="1"/>
</dbReference>
<accession>A0A163XDN0</accession>
<dbReference type="STRING" id="1007103.GCA_000213315_01766"/>
<dbReference type="Gene3D" id="1.10.10.2520">
    <property type="entry name" value="Cell wall hydrolase SleB, domain 1"/>
    <property type="match status" value="1"/>
</dbReference>
<keyword evidence="2" id="KW-0378">Hydrolase</keyword>
<dbReference type="GO" id="GO:0016787">
    <property type="term" value="F:hydrolase activity"/>
    <property type="evidence" value="ECO:0007669"/>
    <property type="project" value="UniProtKB-KW"/>
</dbReference>
<keyword evidence="3" id="KW-1185">Reference proteome</keyword>
<dbReference type="EMBL" id="LQRA01000059">
    <property type="protein sequence ID" value="KZE77730.1"/>
    <property type="molecule type" value="Genomic_DNA"/>
</dbReference>
<proteinExistence type="predicted"/>
<protein>
    <submittedName>
        <fullName evidence="2">Cell wall hydrolase</fullName>
    </submittedName>
</protein>
<evidence type="ECO:0000259" key="1">
    <source>
        <dbReference type="Pfam" id="PF07486"/>
    </source>
</evidence>
<reference evidence="3" key="1">
    <citation type="submission" date="2016-01" db="EMBL/GenBank/DDBJ databases">
        <title>Draft genome of Chromobacterium sp. F49.</title>
        <authorList>
            <person name="Hong K.W."/>
        </authorList>
    </citation>
    <scope>NUCLEOTIDE SEQUENCE [LARGE SCALE GENOMIC DNA]</scope>
    <source>
        <strain evidence="3">M63</strain>
    </source>
</reference>
<dbReference type="InterPro" id="IPR042047">
    <property type="entry name" value="SleB_dom1"/>
</dbReference>
<name>A0A163XDN0_9BACL</name>
<dbReference type="OrthoDB" id="1642705at2"/>